<evidence type="ECO:0000256" key="4">
    <source>
        <dbReference type="ARBA" id="ARBA00022840"/>
    </source>
</evidence>
<dbReference type="PANTHER" id="PTHR11070:SF45">
    <property type="entry name" value="DNA 3'-5' HELICASE"/>
    <property type="match status" value="1"/>
</dbReference>
<dbReference type="AlphaFoldDB" id="A0A1J0VPM6"/>
<dbReference type="InterPro" id="IPR000212">
    <property type="entry name" value="DNA_helicase_UvrD/REP"/>
</dbReference>
<dbReference type="Proteomes" id="UP000183810">
    <property type="component" value="Chromosome"/>
</dbReference>
<evidence type="ECO:0000256" key="7">
    <source>
        <dbReference type="ARBA" id="ARBA00034808"/>
    </source>
</evidence>
<reference evidence="11" key="1">
    <citation type="submission" date="2016-11" db="EMBL/GenBank/DDBJ databases">
        <authorList>
            <person name="Jaros S."/>
            <person name="Januszkiewicz K."/>
            <person name="Wedrychowicz H."/>
        </authorList>
    </citation>
    <scope>NUCLEOTIDE SEQUENCE [LARGE SCALE GENOMIC DNA]</scope>
    <source>
        <strain evidence="11">Y48</strain>
    </source>
</reference>
<dbReference type="PANTHER" id="PTHR11070">
    <property type="entry name" value="UVRD / RECB / PCRA DNA HELICASE FAMILY MEMBER"/>
    <property type="match status" value="1"/>
</dbReference>
<evidence type="ECO:0000256" key="1">
    <source>
        <dbReference type="ARBA" id="ARBA00022741"/>
    </source>
</evidence>
<evidence type="ECO:0000256" key="8">
    <source>
        <dbReference type="ARBA" id="ARBA00048988"/>
    </source>
</evidence>
<dbReference type="GO" id="GO:0016887">
    <property type="term" value="F:ATP hydrolysis activity"/>
    <property type="evidence" value="ECO:0007669"/>
    <property type="project" value="RHEA"/>
</dbReference>
<dbReference type="EMBL" id="CP018082">
    <property type="protein sequence ID" value="APE33962.1"/>
    <property type="molecule type" value="Genomic_DNA"/>
</dbReference>
<evidence type="ECO:0000256" key="3">
    <source>
        <dbReference type="ARBA" id="ARBA00022806"/>
    </source>
</evidence>
<comment type="catalytic activity">
    <reaction evidence="8">
        <text>ATP + H2O = ADP + phosphate + H(+)</text>
        <dbReference type="Rhea" id="RHEA:13065"/>
        <dbReference type="ChEBI" id="CHEBI:15377"/>
        <dbReference type="ChEBI" id="CHEBI:15378"/>
        <dbReference type="ChEBI" id="CHEBI:30616"/>
        <dbReference type="ChEBI" id="CHEBI:43474"/>
        <dbReference type="ChEBI" id="CHEBI:456216"/>
        <dbReference type="EC" id="5.6.2.4"/>
    </reaction>
</comment>
<dbReference type="Pfam" id="PF13361">
    <property type="entry name" value="UvrD_C"/>
    <property type="match status" value="1"/>
</dbReference>
<dbReference type="Pfam" id="PF00580">
    <property type="entry name" value="UvrD-helicase"/>
    <property type="match status" value="1"/>
</dbReference>
<keyword evidence="1 9" id="KW-0547">Nucleotide-binding</keyword>
<evidence type="ECO:0000256" key="2">
    <source>
        <dbReference type="ARBA" id="ARBA00022801"/>
    </source>
</evidence>
<gene>
    <name evidence="11" type="ORF">BOX37_08240</name>
</gene>
<feature type="domain" description="UvrD-like helicase ATP-binding" evidence="10">
    <location>
        <begin position="250"/>
        <end position="578"/>
    </location>
</feature>
<organism evidence="11 12">
    <name type="scientific">Nocardia mangyaensis</name>
    <dbReference type="NCBI Taxonomy" id="2213200"/>
    <lineage>
        <taxon>Bacteria</taxon>
        <taxon>Bacillati</taxon>
        <taxon>Actinomycetota</taxon>
        <taxon>Actinomycetes</taxon>
        <taxon>Mycobacteriales</taxon>
        <taxon>Nocardiaceae</taxon>
        <taxon>Nocardia</taxon>
    </lineage>
</organism>
<dbReference type="KEGG" id="nsl:BOX37_08240"/>
<dbReference type="GO" id="GO:0000725">
    <property type="term" value="P:recombinational repair"/>
    <property type="evidence" value="ECO:0007669"/>
    <property type="project" value="TreeGrafter"/>
</dbReference>
<dbReference type="GO" id="GO:0005524">
    <property type="term" value="F:ATP binding"/>
    <property type="evidence" value="ECO:0007669"/>
    <property type="project" value="UniProtKB-UniRule"/>
</dbReference>
<dbReference type="SUPFAM" id="SSF52540">
    <property type="entry name" value="P-loop containing nucleoside triphosphate hydrolases"/>
    <property type="match status" value="1"/>
</dbReference>
<protein>
    <recommendedName>
        <fullName evidence="7">DNA 3'-5' helicase</fullName>
        <ecNumber evidence="7">5.6.2.4</ecNumber>
    </recommendedName>
</protein>
<dbReference type="GO" id="GO:0003677">
    <property type="term" value="F:DNA binding"/>
    <property type="evidence" value="ECO:0007669"/>
    <property type="project" value="InterPro"/>
</dbReference>
<evidence type="ECO:0000256" key="5">
    <source>
        <dbReference type="ARBA" id="ARBA00023235"/>
    </source>
</evidence>
<comment type="catalytic activity">
    <reaction evidence="6">
        <text>Couples ATP hydrolysis with the unwinding of duplex DNA by translocating in the 3'-5' direction.</text>
        <dbReference type="EC" id="5.6.2.4"/>
    </reaction>
</comment>
<dbReference type="InterPro" id="IPR014017">
    <property type="entry name" value="DNA_helicase_UvrD-like_C"/>
</dbReference>
<evidence type="ECO:0000256" key="6">
    <source>
        <dbReference type="ARBA" id="ARBA00034617"/>
    </source>
</evidence>
<keyword evidence="3 9" id="KW-0347">Helicase</keyword>
<dbReference type="Gene3D" id="3.40.50.300">
    <property type="entry name" value="P-loop containing nucleotide triphosphate hydrolases"/>
    <property type="match status" value="2"/>
</dbReference>
<dbReference type="InterPro" id="IPR014016">
    <property type="entry name" value="UvrD-like_ATP-bd"/>
</dbReference>
<dbReference type="PROSITE" id="PS51198">
    <property type="entry name" value="UVRD_HELICASE_ATP_BIND"/>
    <property type="match status" value="1"/>
</dbReference>
<keyword evidence="12" id="KW-1185">Reference proteome</keyword>
<keyword evidence="2 9" id="KW-0378">Hydrolase</keyword>
<evidence type="ECO:0000259" key="10">
    <source>
        <dbReference type="PROSITE" id="PS51198"/>
    </source>
</evidence>
<dbReference type="GO" id="GO:0005829">
    <property type="term" value="C:cytosol"/>
    <property type="evidence" value="ECO:0007669"/>
    <property type="project" value="TreeGrafter"/>
</dbReference>
<keyword evidence="4 9" id="KW-0067">ATP-binding</keyword>
<feature type="binding site" evidence="9">
    <location>
        <begin position="271"/>
        <end position="278"/>
    </location>
    <ligand>
        <name>ATP</name>
        <dbReference type="ChEBI" id="CHEBI:30616"/>
    </ligand>
</feature>
<dbReference type="EC" id="5.6.2.4" evidence="7"/>
<evidence type="ECO:0000313" key="12">
    <source>
        <dbReference type="Proteomes" id="UP000183810"/>
    </source>
</evidence>
<evidence type="ECO:0000313" key="11">
    <source>
        <dbReference type="EMBL" id="APE33962.1"/>
    </source>
</evidence>
<dbReference type="GO" id="GO:0043138">
    <property type="term" value="F:3'-5' DNA helicase activity"/>
    <property type="evidence" value="ECO:0007669"/>
    <property type="project" value="UniProtKB-EC"/>
</dbReference>
<accession>A0A1J0VPM6</accession>
<name>A0A1J0VPM6_9NOCA</name>
<proteinExistence type="predicted"/>
<sequence length="719" mass="80043">MARIVLTSTATSRDLDPTVRRRLIDLLSLFQGSPQDEPWTEPVPGANDSRVRTAYVDGRHRAVVFRVDPDAGETTYIYMGTWPTAEAVRRAARAMLRVNPVSGVLEGTVGQLPLVTSGPRTADPARHPVLERSGRTAAELAAELGLDRTVTERACRITDRSEFVRFAGEVSATLGWQGQALLQLLDGATPAQIREQLDLIVPSDTTTAEDDRIIAALARPASRLRFSYAEDSTELRRVIDSGDADAWRTFLHPEQRRYAEQSYQGSFRVSGGSGTGKSVILVHRARNLVRRDPAARVVLTTFTKELATILQTNLRTLDPDIAIVTKLGQPGIYVGGIDSLAIQVLRQSSEVEPASQDVFGHRKFHWRGKRPDRYVWPRIAGQVDHGLPPQLTTPWFLENEYVSVVLARRIRTFREYATVDRRGRRIRLDRATKHSLWKIFDAYRELCARFNWYSYQEVAAVAARRLVHDASAGGVALADHVLVDEGQDLHAVHWRFVRALVDEGADDVFIADDPHQRIFSERITLSDHNIALSGRSRRLTLNYRTTAQNLDFALSFLSDTEFWDLEDRVEPGSGYRSARLGPEPSLLRCPGEEAMLKRIVATVRGWQESGTSATTIAVLAFDNTTADRIRTRLRSASFGVDDDFRDDAPPPVAVRTMSGAKGLEYTHVIVAGVDPGRPPTAVVDMQGSPHETADAAQRAKALAYVAATRARDHLTFIWH</sequence>
<keyword evidence="5" id="KW-0413">Isomerase</keyword>
<dbReference type="InterPro" id="IPR027417">
    <property type="entry name" value="P-loop_NTPase"/>
</dbReference>
<evidence type="ECO:0000256" key="9">
    <source>
        <dbReference type="PROSITE-ProRule" id="PRU00560"/>
    </source>
</evidence>